<proteinExistence type="predicted"/>
<accession>A0A366M3Z0</accession>
<reference evidence="1 2" key="1">
    <citation type="submission" date="2018-06" db="EMBL/GenBank/DDBJ databases">
        <title>Sphaerisporangium craniellae sp. nov., isolated from a marine sponge in the South China Sea.</title>
        <authorList>
            <person name="Li L."/>
        </authorList>
    </citation>
    <scope>NUCLEOTIDE SEQUENCE [LARGE SCALE GENOMIC DNA]</scope>
    <source>
        <strain evidence="1 2">LHW63015</strain>
    </source>
</reference>
<evidence type="ECO:0008006" key="3">
    <source>
        <dbReference type="Google" id="ProtNLM"/>
    </source>
</evidence>
<gene>
    <name evidence="1" type="ORF">DP939_07580</name>
</gene>
<dbReference type="Proteomes" id="UP000253303">
    <property type="component" value="Unassembled WGS sequence"/>
</dbReference>
<dbReference type="OrthoDB" id="3396397at2"/>
<evidence type="ECO:0000313" key="1">
    <source>
        <dbReference type="EMBL" id="RBQ20916.1"/>
    </source>
</evidence>
<protein>
    <recommendedName>
        <fullName evidence="3">Ornithine cyclodeaminase</fullName>
    </recommendedName>
</protein>
<dbReference type="Gene3D" id="3.40.50.720">
    <property type="entry name" value="NAD(P)-binding Rossmann-like Domain"/>
    <property type="match status" value="1"/>
</dbReference>
<organism evidence="1 2">
    <name type="scientific">Spongiactinospora rosea</name>
    <dbReference type="NCBI Taxonomy" id="2248750"/>
    <lineage>
        <taxon>Bacteria</taxon>
        <taxon>Bacillati</taxon>
        <taxon>Actinomycetota</taxon>
        <taxon>Actinomycetes</taxon>
        <taxon>Streptosporangiales</taxon>
        <taxon>Streptosporangiaceae</taxon>
        <taxon>Spongiactinospora</taxon>
    </lineage>
</organism>
<keyword evidence="2" id="KW-1185">Reference proteome</keyword>
<dbReference type="AlphaFoldDB" id="A0A366M3Z0"/>
<comment type="caution">
    <text evidence="1">The sequence shown here is derived from an EMBL/GenBank/DDBJ whole genome shotgun (WGS) entry which is preliminary data.</text>
</comment>
<name>A0A366M3Z0_9ACTN</name>
<dbReference type="EMBL" id="QMEY01000002">
    <property type="protein sequence ID" value="RBQ20916.1"/>
    <property type="molecule type" value="Genomic_DNA"/>
</dbReference>
<dbReference type="InterPro" id="IPR036291">
    <property type="entry name" value="NAD(P)-bd_dom_sf"/>
</dbReference>
<evidence type="ECO:0000313" key="2">
    <source>
        <dbReference type="Proteomes" id="UP000253303"/>
    </source>
</evidence>
<sequence>MTSALWLNGDDVHGALDAFEPVTPLVQELLADDGGHPPAETGSYGGHEALIVEDPATAVTFVLSRRAVHRVHRAGLTAAVARRLVGPSAATICIVGSRESATIHMTMLAKRLENVAHVAACVLGDAADRSVAPGTLDDLFMAGVSLSVGNNVNEALFGANLVVIDTAGVELRVDWASPRAVIVNTSGQDLPAAVVERASTVYVDDVRLLPEHQHRGFVRRDRAYCGSAGGRPRGHRAAPDIGDLKTLLRGDRCAPPFPARFILVELLSVGTISRGFALGIGRAALDLGLGQRIENPRPRQHGE</sequence>
<dbReference type="RefSeq" id="WP_113979873.1">
    <property type="nucleotide sequence ID" value="NZ_QMEY01000002.1"/>
</dbReference>
<dbReference type="SUPFAM" id="SSF51735">
    <property type="entry name" value="NAD(P)-binding Rossmann-fold domains"/>
    <property type="match status" value="1"/>
</dbReference>